<dbReference type="NCBIfam" id="NF041131">
    <property type="entry name" value="RicT_YaaT_fam"/>
    <property type="match status" value="1"/>
</dbReference>
<accession>A0A6J4V6N1</accession>
<dbReference type="InterPro" id="IPR047767">
    <property type="entry name" value="PSP1-like"/>
</dbReference>
<dbReference type="AlphaFoldDB" id="A0A6J4V6N1"/>
<evidence type="ECO:0000313" key="2">
    <source>
        <dbReference type="EMBL" id="CAA9566871.1"/>
    </source>
</evidence>
<organism evidence="2">
    <name type="scientific">uncultured Truepera sp</name>
    <dbReference type="NCBI Taxonomy" id="543023"/>
    <lineage>
        <taxon>Bacteria</taxon>
        <taxon>Thermotogati</taxon>
        <taxon>Deinococcota</taxon>
        <taxon>Deinococci</taxon>
        <taxon>Trueperales</taxon>
        <taxon>Trueperaceae</taxon>
        <taxon>Truepera</taxon>
        <taxon>environmental samples</taxon>
    </lineage>
</organism>
<sequence>MPDCVGVRFDNGPKVHFLEVPSQVPGVGARCVVSTRRGLELGLVRTGVREHPHPSGHFVRTAGPDDVARWERLKEKAEELKWLLKARARERSLPLKIVQLEFTLDESLLLITYSTEQQLSLRALVQELTPLTPARLEFENVGPRDQARIIGTLGVCGSGSCSSTWLQSFSAVSIRMARDQQLPLNPEKISGPCGRLMCCLQYEHDMYRELLADLPKKGSKACHTETGACGRVVKLNALKGTVEIAYDEGGYEEVLPEKLERPNKAQSLKTN</sequence>
<evidence type="ECO:0000259" key="1">
    <source>
        <dbReference type="PROSITE" id="PS51411"/>
    </source>
</evidence>
<dbReference type="Pfam" id="PF04468">
    <property type="entry name" value="PSP1"/>
    <property type="match status" value="1"/>
</dbReference>
<dbReference type="InterPro" id="IPR007557">
    <property type="entry name" value="PSP1_C"/>
</dbReference>
<feature type="domain" description="PSP1 C-terminal" evidence="1">
    <location>
        <begin position="56"/>
        <end position="141"/>
    </location>
</feature>
<dbReference type="GO" id="GO:0005737">
    <property type="term" value="C:cytoplasm"/>
    <property type="evidence" value="ECO:0007669"/>
    <property type="project" value="TreeGrafter"/>
</dbReference>
<gene>
    <name evidence="2" type="ORF">AVDCRST_MAG86-1145</name>
</gene>
<protein>
    <submittedName>
        <fullName evidence="2">Stage 0 sporulation protein YaaT</fullName>
    </submittedName>
</protein>
<name>A0A6J4V6N1_9DEIN</name>
<proteinExistence type="predicted"/>
<dbReference type="PANTHER" id="PTHR43830:SF3">
    <property type="entry name" value="PROTEIN PSP1"/>
    <property type="match status" value="1"/>
</dbReference>
<dbReference type="PROSITE" id="PS51411">
    <property type="entry name" value="PSP1_C"/>
    <property type="match status" value="1"/>
</dbReference>
<dbReference type="PANTHER" id="PTHR43830">
    <property type="entry name" value="PROTEIN PSP1"/>
    <property type="match status" value="1"/>
</dbReference>
<reference evidence="2" key="1">
    <citation type="submission" date="2020-02" db="EMBL/GenBank/DDBJ databases">
        <authorList>
            <person name="Meier V. D."/>
        </authorList>
    </citation>
    <scope>NUCLEOTIDE SEQUENCE</scope>
    <source>
        <strain evidence="2">AVDCRST_MAG86</strain>
    </source>
</reference>
<dbReference type="EMBL" id="CADCWP010000082">
    <property type="protein sequence ID" value="CAA9566871.1"/>
    <property type="molecule type" value="Genomic_DNA"/>
</dbReference>